<gene>
    <name evidence="9" type="ORF">DXN04_25750</name>
</gene>
<dbReference type="SMART" id="SM00448">
    <property type="entry name" value="REC"/>
    <property type="match status" value="1"/>
</dbReference>
<dbReference type="InterPro" id="IPR003661">
    <property type="entry name" value="HisK_dim/P_dom"/>
</dbReference>
<dbReference type="InterPro" id="IPR036097">
    <property type="entry name" value="HisK_dim/P_sf"/>
</dbReference>
<dbReference type="Pfam" id="PF00072">
    <property type="entry name" value="Response_reg"/>
    <property type="match status" value="1"/>
</dbReference>
<comment type="catalytic activity">
    <reaction evidence="1">
        <text>ATP + protein L-histidine = ADP + protein N-phospho-L-histidine.</text>
        <dbReference type="EC" id="2.7.13.3"/>
    </reaction>
</comment>
<feature type="modified residue" description="4-aspartylphosphate" evidence="6">
    <location>
        <position position="58"/>
    </location>
</feature>
<dbReference type="AlphaFoldDB" id="A0A3E1NWB0"/>
<keyword evidence="3 6" id="KW-0597">Phosphoprotein</keyword>
<dbReference type="SMART" id="SM00387">
    <property type="entry name" value="HATPase_c"/>
    <property type="match status" value="1"/>
</dbReference>
<name>A0A3E1NWB0_9BACT</name>
<dbReference type="SMART" id="SM00388">
    <property type="entry name" value="HisKA"/>
    <property type="match status" value="1"/>
</dbReference>
<dbReference type="InterPro" id="IPR011006">
    <property type="entry name" value="CheY-like_superfamily"/>
</dbReference>
<dbReference type="Gene3D" id="1.10.287.130">
    <property type="match status" value="1"/>
</dbReference>
<evidence type="ECO:0000256" key="6">
    <source>
        <dbReference type="PROSITE-ProRule" id="PRU00169"/>
    </source>
</evidence>
<dbReference type="Pfam" id="PF02518">
    <property type="entry name" value="HATPase_c"/>
    <property type="match status" value="1"/>
</dbReference>
<feature type="domain" description="Response regulatory" evidence="8">
    <location>
        <begin position="8"/>
        <end position="126"/>
    </location>
</feature>
<protein>
    <recommendedName>
        <fullName evidence="2">histidine kinase</fullName>
        <ecNumber evidence="2">2.7.13.3</ecNumber>
    </recommendedName>
</protein>
<dbReference type="InterPro" id="IPR004358">
    <property type="entry name" value="Sig_transdc_His_kin-like_C"/>
</dbReference>
<dbReference type="InterPro" id="IPR003594">
    <property type="entry name" value="HATPase_dom"/>
</dbReference>
<dbReference type="EMBL" id="QTJV01000010">
    <property type="protein sequence ID" value="RFM32189.1"/>
    <property type="molecule type" value="Genomic_DNA"/>
</dbReference>
<dbReference type="GO" id="GO:0005886">
    <property type="term" value="C:plasma membrane"/>
    <property type="evidence" value="ECO:0007669"/>
    <property type="project" value="TreeGrafter"/>
</dbReference>
<dbReference type="EC" id="2.7.13.3" evidence="2"/>
<sequence length="363" mass="41474">MIKTKKFTILLVDDRMENLLSLEQMLLADNRTFIQASSGNEALKQVLKNDDIGLIMLDVQMPDMDGFEVARLLKDNPKTRNISIIFVTAINKDEYYVLEGFKKGAVDYLSKPLDINMTRAKVNVFEQLYFYQDELKQALKEKEQINGQLERFMHVVAHDLKTPLSGITGLLMLMQEEEIVKGTPMLSEYMGMSVSAASQMADMITAILDYSKEHQFSNKTEDVDVNELLQQLIKLLFPPVHVRIEVAPNLPVLHTSRQKLQQVFQNLLSNAIKYNDKAITEISVGGAPDGEFYNFYVKDNGPGIEDKDNERIFRLFEKVDRDDDKGTGIGLNILKLLVETQGGKVWVESRLGEGSCFYFQWRR</sequence>
<evidence type="ECO:0000256" key="3">
    <source>
        <dbReference type="ARBA" id="ARBA00022553"/>
    </source>
</evidence>
<reference evidence="9 10" key="1">
    <citation type="submission" date="2018-08" db="EMBL/GenBank/DDBJ databases">
        <title>Chitinophaga sp. K20C18050901, a novel bacterium isolated from forest soil.</title>
        <authorList>
            <person name="Wang C."/>
        </authorList>
    </citation>
    <scope>NUCLEOTIDE SEQUENCE [LARGE SCALE GENOMIC DNA]</scope>
    <source>
        <strain evidence="9 10">K20C18050901</strain>
    </source>
</reference>
<dbReference type="CDD" id="cd00082">
    <property type="entry name" value="HisKA"/>
    <property type="match status" value="1"/>
</dbReference>
<dbReference type="OrthoDB" id="9781208at2"/>
<dbReference type="InterPro" id="IPR005467">
    <property type="entry name" value="His_kinase_dom"/>
</dbReference>
<dbReference type="PROSITE" id="PS50109">
    <property type="entry name" value="HIS_KIN"/>
    <property type="match status" value="1"/>
</dbReference>
<dbReference type="Gene3D" id="3.30.565.10">
    <property type="entry name" value="Histidine kinase-like ATPase, C-terminal domain"/>
    <property type="match status" value="1"/>
</dbReference>
<dbReference type="PROSITE" id="PS50110">
    <property type="entry name" value="RESPONSE_REGULATORY"/>
    <property type="match status" value="1"/>
</dbReference>
<dbReference type="RefSeq" id="WP_116856274.1">
    <property type="nucleotide sequence ID" value="NZ_QTJV01000010.1"/>
</dbReference>
<dbReference type="InterPro" id="IPR001789">
    <property type="entry name" value="Sig_transdc_resp-reg_receiver"/>
</dbReference>
<dbReference type="GO" id="GO:0000155">
    <property type="term" value="F:phosphorelay sensor kinase activity"/>
    <property type="evidence" value="ECO:0007669"/>
    <property type="project" value="InterPro"/>
</dbReference>
<accession>A0A3E1NWB0</accession>
<evidence type="ECO:0000256" key="5">
    <source>
        <dbReference type="ARBA" id="ARBA00022777"/>
    </source>
</evidence>
<dbReference type="SUPFAM" id="SSF47384">
    <property type="entry name" value="Homodimeric domain of signal transducing histidine kinase"/>
    <property type="match status" value="1"/>
</dbReference>
<dbReference type="Gene3D" id="3.40.50.2300">
    <property type="match status" value="1"/>
</dbReference>
<dbReference type="GO" id="GO:0009927">
    <property type="term" value="F:histidine phosphotransfer kinase activity"/>
    <property type="evidence" value="ECO:0007669"/>
    <property type="project" value="TreeGrafter"/>
</dbReference>
<dbReference type="PANTHER" id="PTHR43047:SF72">
    <property type="entry name" value="OSMOSENSING HISTIDINE PROTEIN KINASE SLN1"/>
    <property type="match status" value="1"/>
</dbReference>
<dbReference type="InterPro" id="IPR036890">
    <property type="entry name" value="HATPase_C_sf"/>
</dbReference>
<organism evidence="9 10">
    <name type="scientific">Chitinophaga silvisoli</name>
    <dbReference type="NCBI Taxonomy" id="2291814"/>
    <lineage>
        <taxon>Bacteria</taxon>
        <taxon>Pseudomonadati</taxon>
        <taxon>Bacteroidota</taxon>
        <taxon>Chitinophagia</taxon>
        <taxon>Chitinophagales</taxon>
        <taxon>Chitinophagaceae</taxon>
        <taxon>Chitinophaga</taxon>
    </lineage>
</organism>
<feature type="domain" description="Histidine kinase" evidence="7">
    <location>
        <begin position="155"/>
        <end position="363"/>
    </location>
</feature>
<evidence type="ECO:0000256" key="4">
    <source>
        <dbReference type="ARBA" id="ARBA00022679"/>
    </source>
</evidence>
<proteinExistence type="predicted"/>
<dbReference type="SUPFAM" id="SSF52172">
    <property type="entry name" value="CheY-like"/>
    <property type="match status" value="1"/>
</dbReference>
<keyword evidence="5 9" id="KW-0418">Kinase</keyword>
<evidence type="ECO:0000259" key="7">
    <source>
        <dbReference type="PROSITE" id="PS50109"/>
    </source>
</evidence>
<comment type="caution">
    <text evidence="9">The sequence shown here is derived from an EMBL/GenBank/DDBJ whole genome shotgun (WGS) entry which is preliminary data.</text>
</comment>
<evidence type="ECO:0000256" key="2">
    <source>
        <dbReference type="ARBA" id="ARBA00012438"/>
    </source>
</evidence>
<dbReference type="SUPFAM" id="SSF55874">
    <property type="entry name" value="ATPase domain of HSP90 chaperone/DNA topoisomerase II/histidine kinase"/>
    <property type="match status" value="1"/>
</dbReference>
<dbReference type="PRINTS" id="PR00344">
    <property type="entry name" value="BCTRLSENSOR"/>
</dbReference>
<keyword evidence="10" id="KW-1185">Reference proteome</keyword>
<dbReference type="PANTHER" id="PTHR43047">
    <property type="entry name" value="TWO-COMPONENT HISTIDINE PROTEIN KINASE"/>
    <property type="match status" value="1"/>
</dbReference>
<dbReference type="Pfam" id="PF00512">
    <property type="entry name" value="HisKA"/>
    <property type="match status" value="1"/>
</dbReference>
<evidence type="ECO:0000313" key="9">
    <source>
        <dbReference type="EMBL" id="RFM32189.1"/>
    </source>
</evidence>
<evidence type="ECO:0000313" key="10">
    <source>
        <dbReference type="Proteomes" id="UP000261174"/>
    </source>
</evidence>
<evidence type="ECO:0000259" key="8">
    <source>
        <dbReference type="PROSITE" id="PS50110"/>
    </source>
</evidence>
<keyword evidence="4" id="KW-0808">Transferase</keyword>
<evidence type="ECO:0000256" key="1">
    <source>
        <dbReference type="ARBA" id="ARBA00000085"/>
    </source>
</evidence>
<dbReference type="Proteomes" id="UP000261174">
    <property type="component" value="Unassembled WGS sequence"/>
</dbReference>